<organism evidence="2 3">
    <name type="scientific">Mycena chlorophos</name>
    <name type="common">Agaric fungus</name>
    <name type="synonym">Agaricus chlorophos</name>
    <dbReference type="NCBI Taxonomy" id="658473"/>
    <lineage>
        <taxon>Eukaryota</taxon>
        <taxon>Fungi</taxon>
        <taxon>Dikarya</taxon>
        <taxon>Basidiomycota</taxon>
        <taxon>Agaricomycotina</taxon>
        <taxon>Agaricomycetes</taxon>
        <taxon>Agaricomycetidae</taxon>
        <taxon>Agaricales</taxon>
        <taxon>Marasmiineae</taxon>
        <taxon>Mycenaceae</taxon>
        <taxon>Mycena</taxon>
    </lineage>
</organism>
<sequence>MDADNPGAVIYPLVLSHHDRDAVLIHPRLLRMPYPPTARSRNSLATSDVLSISSLGTEYSIGLELYTCTSPASDLSCAQQSSQLFPETPRTMDFPDSPSTTDFRLSPVLEDHSPTDLSPLLPQFTLPTSVPSSVTISRRADGHPPLGPSRVPKIGRALSVPRRRAHTVDSAAAAPKDAPGDAQPEIRIVTWGTYDLPSN</sequence>
<evidence type="ECO:0000313" key="2">
    <source>
        <dbReference type="EMBL" id="KAF7305349.1"/>
    </source>
</evidence>
<gene>
    <name evidence="2" type="ORF">HMN09_00786800</name>
</gene>
<comment type="caution">
    <text evidence="2">The sequence shown here is derived from an EMBL/GenBank/DDBJ whole genome shotgun (WGS) entry which is preliminary data.</text>
</comment>
<reference evidence="2" key="1">
    <citation type="submission" date="2020-05" db="EMBL/GenBank/DDBJ databases">
        <title>Mycena genomes resolve the evolution of fungal bioluminescence.</title>
        <authorList>
            <person name="Tsai I.J."/>
        </authorList>
    </citation>
    <scope>NUCLEOTIDE SEQUENCE</scope>
    <source>
        <strain evidence="2">110903Hualien_Pintung</strain>
    </source>
</reference>
<accession>A0A8H6WAK0</accession>
<dbReference type="Proteomes" id="UP000613580">
    <property type="component" value="Unassembled WGS sequence"/>
</dbReference>
<feature type="region of interest" description="Disordered" evidence="1">
    <location>
        <begin position="86"/>
        <end position="106"/>
    </location>
</feature>
<evidence type="ECO:0000313" key="3">
    <source>
        <dbReference type="Proteomes" id="UP000613580"/>
    </source>
</evidence>
<dbReference type="EMBL" id="JACAZE010000010">
    <property type="protein sequence ID" value="KAF7305349.1"/>
    <property type="molecule type" value="Genomic_DNA"/>
</dbReference>
<keyword evidence="3" id="KW-1185">Reference proteome</keyword>
<dbReference type="AlphaFoldDB" id="A0A8H6WAK0"/>
<name>A0A8H6WAK0_MYCCL</name>
<evidence type="ECO:0000256" key="1">
    <source>
        <dbReference type="SAM" id="MobiDB-lite"/>
    </source>
</evidence>
<proteinExistence type="predicted"/>
<feature type="region of interest" description="Disordered" evidence="1">
    <location>
        <begin position="161"/>
        <end position="183"/>
    </location>
</feature>
<protein>
    <submittedName>
        <fullName evidence="2">Uncharacterized protein</fullName>
    </submittedName>
</protein>
<feature type="compositionally biased region" description="Low complexity" evidence="1">
    <location>
        <begin position="169"/>
        <end position="183"/>
    </location>
</feature>